<dbReference type="PANTHER" id="PTHR30363">
    <property type="entry name" value="HTH-TYPE TRANSCRIPTIONAL REGULATOR SRLR-RELATED"/>
    <property type="match status" value="1"/>
</dbReference>
<evidence type="ECO:0000256" key="4">
    <source>
        <dbReference type="ARBA" id="ARBA00023125"/>
    </source>
</evidence>
<accession>A0ABQ4F1B1</accession>
<dbReference type="EMBL" id="BONX01000056">
    <property type="protein sequence ID" value="GIH00648.1"/>
    <property type="molecule type" value="Genomic_DNA"/>
</dbReference>
<keyword evidence="5" id="KW-0804">Transcription</keyword>
<proteinExistence type="predicted"/>
<dbReference type="Pfam" id="PF00455">
    <property type="entry name" value="DeoRC"/>
    <property type="match status" value="1"/>
</dbReference>
<feature type="domain" description="HTH deoR-type" evidence="7">
    <location>
        <begin position="6"/>
        <end position="61"/>
    </location>
</feature>
<dbReference type="RefSeq" id="WP_203861951.1">
    <property type="nucleotide sequence ID" value="NZ_BAAAZQ010000029.1"/>
</dbReference>
<keyword evidence="9" id="KW-1185">Reference proteome</keyword>
<dbReference type="InterPro" id="IPR018356">
    <property type="entry name" value="Tscrpt_reg_HTH_DeoR_CS"/>
</dbReference>
<evidence type="ECO:0000313" key="9">
    <source>
        <dbReference type="Proteomes" id="UP000621500"/>
    </source>
</evidence>
<evidence type="ECO:0000259" key="7">
    <source>
        <dbReference type="PROSITE" id="PS51000"/>
    </source>
</evidence>
<keyword evidence="3" id="KW-0805">Transcription regulation</keyword>
<dbReference type="PRINTS" id="PR00037">
    <property type="entry name" value="HTHLACR"/>
</dbReference>
<evidence type="ECO:0000313" key="8">
    <source>
        <dbReference type="EMBL" id="GIH00648.1"/>
    </source>
</evidence>
<dbReference type="InterPro" id="IPR014036">
    <property type="entry name" value="DeoR-like_C"/>
</dbReference>
<comment type="function">
    <text evidence="6">Repressor of the lactose catabolism operon. Galactose-6-phosphate is the inducer.</text>
</comment>
<evidence type="ECO:0000256" key="6">
    <source>
        <dbReference type="ARBA" id="ARBA00024937"/>
    </source>
</evidence>
<protein>
    <recommendedName>
        <fullName evidence="1">Lactose phosphotransferase system repressor</fullName>
    </recommendedName>
</protein>
<dbReference type="SUPFAM" id="SSF46785">
    <property type="entry name" value="Winged helix' DNA-binding domain"/>
    <property type="match status" value="1"/>
</dbReference>
<comment type="caution">
    <text evidence="8">The sequence shown here is derived from an EMBL/GenBank/DDBJ whole genome shotgun (WGS) entry which is preliminary data.</text>
</comment>
<dbReference type="Gene3D" id="1.10.10.10">
    <property type="entry name" value="Winged helix-like DNA-binding domain superfamily/Winged helix DNA-binding domain"/>
    <property type="match status" value="1"/>
</dbReference>
<keyword evidence="4" id="KW-0238">DNA-binding</keyword>
<evidence type="ECO:0000256" key="5">
    <source>
        <dbReference type="ARBA" id="ARBA00023163"/>
    </source>
</evidence>
<dbReference type="SUPFAM" id="SSF100950">
    <property type="entry name" value="NagB/RpiA/CoA transferase-like"/>
    <property type="match status" value="1"/>
</dbReference>
<dbReference type="InterPro" id="IPR036390">
    <property type="entry name" value="WH_DNA-bd_sf"/>
</dbReference>
<dbReference type="InterPro" id="IPR036388">
    <property type="entry name" value="WH-like_DNA-bd_sf"/>
</dbReference>
<gene>
    <name evidence="8" type="primary">fruR_2</name>
    <name evidence="8" type="ORF">Pma05_72200</name>
</gene>
<evidence type="ECO:0000256" key="1">
    <source>
        <dbReference type="ARBA" id="ARBA00021390"/>
    </source>
</evidence>
<evidence type="ECO:0000256" key="3">
    <source>
        <dbReference type="ARBA" id="ARBA00023015"/>
    </source>
</evidence>
<dbReference type="SMART" id="SM01134">
    <property type="entry name" value="DeoRC"/>
    <property type="match status" value="1"/>
</dbReference>
<dbReference type="PROSITE" id="PS51000">
    <property type="entry name" value="HTH_DEOR_2"/>
    <property type="match status" value="1"/>
</dbReference>
<sequence length="287" mass="29477">MRYTQAPERRRELLRRVGEMGYVSSTEAAAALGVSEMTIRRDLRQLAAEGLVNRVAGGASIPSPTAGLPFEQRRVAAPAEKAALARATVPLVRSEAVVALDAGTTVAALAARLPGGHTVVTHSVPVIVTCAEREDIELIALGGSYDPQTRSFTGPVTRRNLDDLAVDVAVLSATAAGPGGAYSANASDADTKRAMARIARRVILLLDHGKLEARAPMRFLDLAAVDAVVTDAGATAEQVAMLRAACRQVVVAPLTTPAPVLATPAPAPAPAPAAVAGDPAIAPVGAR</sequence>
<dbReference type="Pfam" id="PF08220">
    <property type="entry name" value="HTH_DeoR"/>
    <property type="match status" value="1"/>
</dbReference>
<organism evidence="8 9">
    <name type="scientific">Plantactinospora mayteni</name>
    <dbReference type="NCBI Taxonomy" id="566021"/>
    <lineage>
        <taxon>Bacteria</taxon>
        <taxon>Bacillati</taxon>
        <taxon>Actinomycetota</taxon>
        <taxon>Actinomycetes</taxon>
        <taxon>Micromonosporales</taxon>
        <taxon>Micromonosporaceae</taxon>
        <taxon>Plantactinospora</taxon>
    </lineage>
</organism>
<dbReference type="InterPro" id="IPR050313">
    <property type="entry name" value="Carb_Metab_HTH_regulators"/>
</dbReference>
<dbReference type="Proteomes" id="UP000621500">
    <property type="component" value="Unassembled WGS sequence"/>
</dbReference>
<dbReference type="PROSITE" id="PS00894">
    <property type="entry name" value="HTH_DEOR_1"/>
    <property type="match status" value="1"/>
</dbReference>
<dbReference type="InterPro" id="IPR037171">
    <property type="entry name" value="NagB/RpiA_transferase-like"/>
</dbReference>
<dbReference type="PANTHER" id="PTHR30363:SF4">
    <property type="entry name" value="GLYCEROL-3-PHOSPHATE REGULON REPRESSOR"/>
    <property type="match status" value="1"/>
</dbReference>
<dbReference type="InterPro" id="IPR001034">
    <property type="entry name" value="DeoR_HTH"/>
</dbReference>
<reference evidence="8 9" key="1">
    <citation type="submission" date="2021-01" db="EMBL/GenBank/DDBJ databases">
        <title>Whole genome shotgun sequence of Plantactinospora mayteni NBRC 109088.</title>
        <authorList>
            <person name="Komaki H."/>
            <person name="Tamura T."/>
        </authorList>
    </citation>
    <scope>NUCLEOTIDE SEQUENCE [LARGE SCALE GENOMIC DNA]</scope>
    <source>
        <strain evidence="8 9">NBRC 109088</strain>
    </source>
</reference>
<keyword evidence="2" id="KW-0678">Repressor</keyword>
<name>A0ABQ4F1B1_9ACTN</name>
<evidence type="ECO:0000256" key="2">
    <source>
        <dbReference type="ARBA" id="ARBA00022491"/>
    </source>
</evidence>
<dbReference type="SMART" id="SM00420">
    <property type="entry name" value="HTH_DEOR"/>
    <property type="match status" value="1"/>
</dbReference>